<dbReference type="OrthoDB" id="7018at2157"/>
<dbReference type="PANTHER" id="PTHR43174">
    <property type="entry name" value="UDP-N-ACETYLGLUCOSAMINE 2-EPIMERASE"/>
    <property type="match status" value="1"/>
</dbReference>
<dbReference type="Gene3D" id="3.40.50.2000">
    <property type="entry name" value="Glycogen Phosphorylase B"/>
    <property type="match status" value="2"/>
</dbReference>
<keyword evidence="3" id="KW-1185">Reference proteome</keyword>
<reference evidence="2 3" key="1">
    <citation type="submission" date="2011-10" db="EMBL/GenBank/DDBJ databases">
        <title>The Improved High-Quality Draft genome of Methanoplanus limicola DSM 2279.</title>
        <authorList>
            <consortium name="US DOE Joint Genome Institute (JGI-PGF)"/>
            <person name="Lucas S."/>
            <person name="Copeland A."/>
            <person name="Lapidus A."/>
            <person name="Glavina del Rio T."/>
            <person name="Dalin E."/>
            <person name="Tice H."/>
            <person name="Bruce D."/>
            <person name="Goodwin L."/>
            <person name="Pitluck S."/>
            <person name="Peters L."/>
            <person name="Mikhailova N."/>
            <person name="Lu M."/>
            <person name="Kyrpides N."/>
            <person name="Mavromatis K."/>
            <person name="Ivanova N."/>
            <person name="Markowitz V."/>
            <person name="Cheng J.-F."/>
            <person name="Hugenholtz P."/>
            <person name="Woyke T."/>
            <person name="Wu D."/>
            <person name="Wirth R."/>
            <person name="Brambilla E.-M."/>
            <person name="Klenk H.-P."/>
            <person name="Eisen J.A."/>
        </authorList>
    </citation>
    <scope>NUCLEOTIDE SEQUENCE [LARGE SCALE GENOMIC DNA]</scope>
    <source>
        <strain evidence="2 3">DSM 2279</strain>
    </source>
</reference>
<sequence>MICIILGTRPEIIKMSPLIRECEKRGLDYFVIHSGQHYSFEMDRAFFNDLNLPEPEYNLDVGSGTQGEQTAKILTGIENVLMAEQPDVVLVQGDTNTVMAGALAASKLHIKVGHVEAGLRSFDRRMPEEINRVVADHISDYLFAPTGESEKNLILEGIPGEKVFVTGNTVVDAVYQNREISNEKSEIMNTLGLKSGKYLLVTAHRAENVDDRVRLSGIINGINAVSEKYRLPVIFPMHPRTEKMMKEFGISPGNIRIIKPAGYLDFLQLEAHARLILTDSGGLQEESCILGVPCVTLRDNTERPETVECGGNVLAGTESAEIQKAADRMINFMDYRKTDDSAKPESPDNKLWQNPFGDGRTSERIIEICLKD</sequence>
<organism evidence="2 3">
    <name type="scientific">Methanoplanus limicola DSM 2279</name>
    <dbReference type="NCBI Taxonomy" id="937775"/>
    <lineage>
        <taxon>Archaea</taxon>
        <taxon>Methanobacteriati</taxon>
        <taxon>Methanobacteriota</taxon>
        <taxon>Stenosarchaea group</taxon>
        <taxon>Methanomicrobia</taxon>
        <taxon>Methanomicrobiales</taxon>
        <taxon>Methanomicrobiaceae</taxon>
        <taxon>Methanoplanus</taxon>
    </lineage>
</organism>
<name>H1Z0I2_9EURY</name>
<protein>
    <submittedName>
        <fullName evidence="2">UDP-N-acetylglucosamine 2-epimerase</fullName>
    </submittedName>
</protein>
<dbReference type="RefSeq" id="WP_004076088.1">
    <property type="nucleotide sequence ID" value="NZ_CM001436.1"/>
</dbReference>
<evidence type="ECO:0000259" key="1">
    <source>
        <dbReference type="Pfam" id="PF02350"/>
    </source>
</evidence>
<dbReference type="InParanoid" id="H1Z0I2"/>
<dbReference type="Proteomes" id="UP000005741">
    <property type="component" value="Chromosome"/>
</dbReference>
<dbReference type="InterPro" id="IPR003331">
    <property type="entry name" value="UDP_GlcNAc_Epimerase_2_dom"/>
</dbReference>
<dbReference type="SUPFAM" id="SSF53756">
    <property type="entry name" value="UDP-Glycosyltransferase/glycogen phosphorylase"/>
    <property type="match status" value="1"/>
</dbReference>
<feature type="domain" description="UDP-N-acetylglucosamine 2-epimerase" evidence="1">
    <location>
        <begin position="21"/>
        <end position="368"/>
    </location>
</feature>
<evidence type="ECO:0000313" key="3">
    <source>
        <dbReference type="Proteomes" id="UP000005741"/>
    </source>
</evidence>
<dbReference type="Pfam" id="PF02350">
    <property type="entry name" value="Epimerase_2"/>
    <property type="match status" value="1"/>
</dbReference>
<dbReference type="CDD" id="cd03786">
    <property type="entry name" value="GTB_UDP-GlcNAc_2-Epimerase"/>
    <property type="match status" value="1"/>
</dbReference>
<dbReference type="NCBIfam" id="TIGR00236">
    <property type="entry name" value="wecB"/>
    <property type="match status" value="1"/>
</dbReference>
<gene>
    <name evidence="2" type="ORF">Metlim_0308</name>
</gene>
<dbReference type="HOGENOM" id="CLU_041674_0_1_2"/>
<dbReference type="FunCoup" id="H1Z0I2">
    <property type="interactions" value="15"/>
</dbReference>
<dbReference type="STRING" id="937775.Metlim_0308"/>
<accession>H1Z0I2</accession>
<dbReference type="PANTHER" id="PTHR43174:SF1">
    <property type="entry name" value="UDP-N-ACETYLGLUCOSAMINE 2-EPIMERASE"/>
    <property type="match status" value="1"/>
</dbReference>
<evidence type="ECO:0000313" key="2">
    <source>
        <dbReference type="EMBL" id="EHQ34449.1"/>
    </source>
</evidence>
<proteinExistence type="predicted"/>
<dbReference type="InterPro" id="IPR029767">
    <property type="entry name" value="WecB-like"/>
</dbReference>
<dbReference type="EMBL" id="CM001436">
    <property type="protein sequence ID" value="EHQ34449.1"/>
    <property type="molecule type" value="Genomic_DNA"/>
</dbReference>
<dbReference type="AlphaFoldDB" id="H1Z0I2"/>
<dbReference type="PATRIC" id="fig|937775.9.peg.365"/>